<evidence type="ECO:0000256" key="6">
    <source>
        <dbReference type="PROSITE-ProRule" id="PRU00284"/>
    </source>
</evidence>
<keyword evidence="4 6" id="KW-0807">Transducer</keyword>
<reference evidence="12" key="1">
    <citation type="submission" date="2021-03" db="EMBL/GenBank/DDBJ databases">
        <title>Antimicrobial resistance genes in bacteria isolated from Japanese honey, and their potential for conferring macrolide and lincosamide resistance in the American foulbrood pathogen Paenibacillus larvae.</title>
        <authorList>
            <person name="Okamoto M."/>
            <person name="Kumagai M."/>
            <person name="Kanamori H."/>
            <person name="Takamatsu D."/>
        </authorList>
    </citation>
    <scope>NUCLEOTIDE SEQUENCE</scope>
    <source>
        <strain evidence="12">J43TS3</strain>
    </source>
</reference>
<evidence type="ECO:0000259" key="11">
    <source>
        <dbReference type="PROSITE" id="PS50885"/>
    </source>
</evidence>
<keyword evidence="13" id="KW-1185">Reference proteome</keyword>
<feature type="domain" description="Methyl-accepting transducer" evidence="10">
    <location>
        <begin position="275"/>
        <end position="532"/>
    </location>
</feature>
<evidence type="ECO:0000256" key="7">
    <source>
        <dbReference type="SAM" id="Coils"/>
    </source>
</evidence>
<dbReference type="CDD" id="cd06225">
    <property type="entry name" value="HAMP"/>
    <property type="match status" value="1"/>
</dbReference>
<comment type="similarity">
    <text evidence="5">Belongs to the methyl-accepting chemotaxis (MCP) protein family.</text>
</comment>
<dbReference type="GO" id="GO:0007165">
    <property type="term" value="P:signal transduction"/>
    <property type="evidence" value="ECO:0007669"/>
    <property type="project" value="UniProtKB-KW"/>
</dbReference>
<proteinExistence type="inferred from homology"/>
<protein>
    <submittedName>
        <fullName evidence="12">Sensory transducer protein YvaQ</fullName>
    </submittedName>
</protein>
<dbReference type="GO" id="GO:0005886">
    <property type="term" value="C:plasma membrane"/>
    <property type="evidence" value="ECO:0007669"/>
    <property type="project" value="UniProtKB-SubCell"/>
</dbReference>
<dbReference type="SMART" id="SM00283">
    <property type="entry name" value="MA"/>
    <property type="match status" value="1"/>
</dbReference>
<dbReference type="RefSeq" id="WP_212922297.1">
    <property type="nucleotide sequence ID" value="NZ_BORP01000010.1"/>
</dbReference>
<keyword evidence="7" id="KW-0175">Coiled coil</keyword>
<evidence type="ECO:0000256" key="4">
    <source>
        <dbReference type="ARBA" id="ARBA00023224"/>
    </source>
</evidence>
<dbReference type="InterPro" id="IPR024478">
    <property type="entry name" value="HlyB_4HB_MCP"/>
</dbReference>
<dbReference type="PANTHER" id="PTHR32089:SF112">
    <property type="entry name" value="LYSOZYME-LIKE PROTEIN-RELATED"/>
    <property type="match status" value="1"/>
</dbReference>
<organism evidence="12 13">
    <name type="scientific">Ornithinibacillus bavariensis</name>
    <dbReference type="NCBI Taxonomy" id="545502"/>
    <lineage>
        <taxon>Bacteria</taxon>
        <taxon>Bacillati</taxon>
        <taxon>Bacillota</taxon>
        <taxon>Bacilli</taxon>
        <taxon>Bacillales</taxon>
        <taxon>Bacillaceae</taxon>
        <taxon>Ornithinibacillus</taxon>
    </lineage>
</organism>
<feature type="coiled-coil region" evidence="7">
    <location>
        <begin position="137"/>
        <end position="171"/>
    </location>
</feature>
<dbReference type="PANTHER" id="PTHR32089">
    <property type="entry name" value="METHYL-ACCEPTING CHEMOTAXIS PROTEIN MCPB"/>
    <property type="match status" value="1"/>
</dbReference>
<gene>
    <name evidence="12" type="primary">yvaQ_5</name>
    <name evidence="12" type="ORF">J43TS3_34540</name>
</gene>
<dbReference type="EMBL" id="BORP01000010">
    <property type="protein sequence ID" value="GIO28843.1"/>
    <property type="molecule type" value="Genomic_DNA"/>
</dbReference>
<feature type="region of interest" description="Disordered" evidence="8">
    <location>
        <begin position="518"/>
        <end position="542"/>
    </location>
</feature>
<evidence type="ECO:0000259" key="10">
    <source>
        <dbReference type="PROSITE" id="PS50111"/>
    </source>
</evidence>
<keyword evidence="9" id="KW-0812">Transmembrane</keyword>
<feature type="compositionally biased region" description="Low complexity" evidence="8">
    <location>
        <begin position="522"/>
        <end position="536"/>
    </location>
</feature>
<evidence type="ECO:0000256" key="2">
    <source>
        <dbReference type="ARBA" id="ARBA00022475"/>
    </source>
</evidence>
<dbReference type="Pfam" id="PF12729">
    <property type="entry name" value="4HB_MCP_1"/>
    <property type="match status" value="1"/>
</dbReference>
<dbReference type="PROSITE" id="PS50111">
    <property type="entry name" value="CHEMOTAXIS_TRANSDUC_2"/>
    <property type="match status" value="1"/>
</dbReference>
<keyword evidence="2" id="KW-1003">Cell membrane</keyword>
<dbReference type="Pfam" id="PF00015">
    <property type="entry name" value="MCPsignal"/>
    <property type="match status" value="1"/>
</dbReference>
<dbReference type="Gene3D" id="1.10.287.950">
    <property type="entry name" value="Methyl-accepting chemotaxis protein"/>
    <property type="match status" value="1"/>
</dbReference>
<dbReference type="PROSITE" id="PS50885">
    <property type="entry name" value="HAMP"/>
    <property type="match status" value="1"/>
</dbReference>
<evidence type="ECO:0000313" key="12">
    <source>
        <dbReference type="EMBL" id="GIO28843.1"/>
    </source>
</evidence>
<dbReference type="InterPro" id="IPR003660">
    <property type="entry name" value="HAMP_dom"/>
</dbReference>
<evidence type="ECO:0000313" key="13">
    <source>
        <dbReference type="Proteomes" id="UP000676917"/>
    </source>
</evidence>
<dbReference type="Proteomes" id="UP000676917">
    <property type="component" value="Unassembled WGS sequence"/>
</dbReference>
<evidence type="ECO:0000256" key="9">
    <source>
        <dbReference type="SAM" id="Phobius"/>
    </source>
</evidence>
<comment type="caution">
    <text evidence="12">The sequence shown here is derived from an EMBL/GenBank/DDBJ whole genome shotgun (WGS) entry which is preliminary data.</text>
</comment>
<feature type="transmembrane region" description="Helical" evidence="9">
    <location>
        <begin position="12"/>
        <end position="31"/>
    </location>
</feature>
<comment type="subcellular location">
    <subcellularLocation>
        <location evidence="1">Cell membrane</location>
    </subcellularLocation>
</comment>
<keyword evidence="9" id="KW-1133">Transmembrane helix</keyword>
<accession>A0A920C8L4</accession>
<evidence type="ECO:0000256" key="1">
    <source>
        <dbReference type="ARBA" id="ARBA00004236"/>
    </source>
</evidence>
<evidence type="ECO:0000256" key="8">
    <source>
        <dbReference type="SAM" id="MobiDB-lite"/>
    </source>
</evidence>
<dbReference type="AlphaFoldDB" id="A0A920C8L4"/>
<dbReference type="InterPro" id="IPR004089">
    <property type="entry name" value="MCPsignal_dom"/>
</dbReference>
<keyword evidence="3 9" id="KW-0472">Membrane</keyword>
<sequence length="561" mass="61671">MLNFKSIKQKMLLGFSVVIILVIFLGVYNFISVYKMNQETTEMVDRKVQLLIANEQMSSTMSNRIAAARGYVLFGKQEYKDIFDQYTEKGTEYEELFKSLADSKEFDELINQTVEWRQFIKEQVFAEYEKGNKDQAIKNLEANSVTARELREGYEKLATEMEEEINDAGDSIVASGKTNLVLETVIPISIVILSLVVALFTASSITNPIRLVMNRMKAIAGGDLSNKPLETKLQDESGQLIAATNEMNSKMRDLLNQIQIVSETVSGHSEELTQTTNEVKSGSEQVAVTMQELASAAEAQANHASDLSTAMNTFTVKVEDANRNGEGALHNSNEVLEMTTEGSKLMEMSTNQMALVDGIVHDAVQRVKGLDIHAKEITKLVYVIKDISEQTNLLALNAAIEAARAGELGKGFAVVADEVRKLAEEVSMSIMDITNIVTNIQNESQRVSESLEGGYKEVAQGTGQIKKTSQTFEDISKAVIGMVNNINTVSHNLSDILASSQEMNANIMEIASISEESAAGVEETSAASEQTSSSMEEVAKSSEELAKLAEQLNNLTRQFKL</sequence>
<dbReference type="Gene3D" id="6.10.340.10">
    <property type="match status" value="1"/>
</dbReference>
<feature type="domain" description="HAMP" evidence="11">
    <location>
        <begin position="203"/>
        <end position="256"/>
    </location>
</feature>
<name>A0A920C8L4_9BACI</name>
<evidence type="ECO:0000256" key="5">
    <source>
        <dbReference type="ARBA" id="ARBA00029447"/>
    </source>
</evidence>
<evidence type="ECO:0000256" key="3">
    <source>
        <dbReference type="ARBA" id="ARBA00023136"/>
    </source>
</evidence>
<dbReference type="SUPFAM" id="SSF58104">
    <property type="entry name" value="Methyl-accepting chemotaxis protein (MCP) signaling domain"/>
    <property type="match status" value="1"/>
</dbReference>